<protein>
    <submittedName>
        <fullName evidence="5">Transcriptional regulator, AraC family</fullName>
    </submittedName>
</protein>
<dbReference type="InterPro" id="IPR018060">
    <property type="entry name" value="HTH_AraC"/>
</dbReference>
<dbReference type="Pfam" id="PF12833">
    <property type="entry name" value="HTH_18"/>
    <property type="match status" value="1"/>
</dbReference>
<dbReference type="Pfam" id="PF12625">
    <property type="entry name" value="Arabinose_bd"/>
    <property type="match status" value="1"/>
</dbReference>
<dbReference type="Gene3D" id="1.10.10.60">
    <property type="entry name" value="Homeodomain-like"/>
    <property type="match status" value="1"/>
</dbReference>
<dbReference type="STRING" id="366602.Caul_0513"/>
<keyword evidence="3" id="KW-0804">Transcription</keyword>
<feature type="domain" description="HTH araC/xylS-type" evidence="4">
    <location>
        <begin position="224"/>
        <end position="321"/>
    </location>
</feature>
<evidence type="ECO:0000256" key="1">
    <source>
        <dbReference type="ARBA" id="ARBA00023015"/>
    </source>
</evidence>
<dbReference type="eggNOG" id="COG2207">
    <property type="taxonomic scope" value="Bacteria"/>
</dbReference>
<dbReference type="GO" id="GO:0003700">
    <property type="term" value="F:DNA-binding transcription factor activity"/>
    <property type="evidence" value="ECO:0007669"/>
    <property type="project" value="InterPro"/>
</dbReference>
<evidence type="ECO:0000256" key="2">
    <source>
        <dbReference type="ARBA" id="ARBA00023125"/>
    </source>
</evidence>
<dbReference type="InterPro" id="IPR009057">
    <property type="entry name" value="Homeodomain-like_sf"/>
</dbReference>
<dbReference type="GO" id="GO:0005829">
    <property type="term" value="C:cytosol"/>
    <property type="evidence" value="ECO:0007669"/>
    <property type="project" value="TreeGrafter"/>
</dbReference>
<keyword evidence="1" id="KW-0805">Transcription regulation</keyword>
<reference evidence="5" key="1">
    <citation type="submission" date="2008-01" db="EMBL/GenBank/DDBJ databases">
        <title>Complete sequence of chromosome of Caulobacter sp. K31.</title>
        <authorList>
            <consortium name="US DOE Joint Genome Institute"/>
            <person name="Copeland A."/>
            <person name="Lucas S."/>
            <person name="Lapidus A."/>
            <person name="Barry K."/>
            <person name="Glavina del Rio T."/>
            <person name="Dalin E."/>
            <person name="Tice H."/>
            <person name="Pitluck S."/>
            <person name="Bruce D."/>
            <person name="Goodwin L."/>
            <person name="Thompson L.S."/>
            <person name="Brettin T."/>
            <person name="Detter J.C."/>
            <person name="Han C."/>
            <person name="Schmutz J."/>
            <person name="Larimer F."/>
            <person name="Land M."/>
            <person name="Hauser L."/>
            <person name="Kyrpides N."/>
            <person name="Kim E."/>
            <person name="Stephens C."/>
            <person name="Richardson P."/>
        </authorList>
    </citation>
    <scope>NUCLEOTIDE SEQUENCE [LARGE SCALE GENOMIC DNA]</scope>
    <source>
        <strain evidence="5">K31</strain>
    </source>
</reference>
<gene>
    <name evidence="5" type="ordered locus">Caul_0513</name>
</gene>
<proteinExistence type="predicted"/>
<dbReference type="PROSITE" id="PS01124">
    <property type="entry name" value="HTH_ARAC_FAMILY_2"/>
    <property type="match status" value="1"/>
</dbReference>
<evidence type="ECO:0000313" key="5">
    <source>
        <dbReference type="EMBL" id="ABZ69647.1"/>
    </source>
</evidence>
<keyword evidence="2" id="KW-0238">DNA-binding</keyword>
<evidence type="ECO:0000256" key="3">
    <source>
        <dbReference type="ARBA" id="ARBA00023163"/>
    </source>
</evidence>
<dbReference type="AlphaFoldDB" id="B0T6N0"/>
<dbReference type="PANTHER" id="PTHR47894:SF4">
    <property type="entry name" value="HTH-TYPE TRANSCRIPTIONAL REGULATOR GADX"/>
    <property type="match status" value="1"/>
</dbReference>
<accession>B0T6N0</accession>
<dbReference type="InterPro" id="IPR032687">
    <property type="entry name" value="AraC-type_N"/>
</dbReference>
<name>B0T6N0_CAUSK</name>
<dbReference type="PANTHER" id="PTHR47894">
    <property type="entry name" value="HTH-TYPE TRANSCRIPTIONAL REGULATOR GADX"/>
    <property type="match status" value="1"/>
</dbReference>
<sequence>MSIAYVESFFGAEHAEALLSDAGLCSAGGMPDSVSRIDFWNLCIDAIHKYNDEGHGCTPRPLPKGSWTMIFTAVNHMGSVGEGLKRFSEFVQIIPSGMTVTVGHGIDGVHLNYAMTDISARGEAYVELMALVFHCVLLWGTGKAIEPLHVRLSNWLPDDQGSLLTGLAKGYWRRGAGVSVIYPREILDFALGVRRYKRFAFHETTTFMEMAERPPLHSPSTVEASLSNALRRMIQEKVPSQRAAADQLGMSAATLQRRLGRAGTSFRELSREHRLDKLRSFLATDASMDDIAEDLGFSDRRSLWRACFDWLGMSPTAYRLQRRHCSGPAD</sequence>
<dbReference type="HOGENOM" id="CLU_047522_0_1_5"/>
<dbReference type="SUPFAM" id="SSF46689">
    <property type="entry name" value="Homeodomain-like"/>
    <property type="match status" value="1"/>
</dbReference>
<dbReference type="GO" id="GO:0000976">
    <property type="term" value="F:transcription cis-regulatory region binding"/>
    <property type="evidence" value="ECO:0007669"/>
    <property type="project" value="TreeGrafter"/>
</dbReference>
<dbReference type="KEGG" id="cak:Caul_0513"/>
<organism evidence="5">
    <name type="scientific">Caulobacter sp. (strain K31)</name>
    <dbReference type="NCBI Taxonomy" id="366602"/>
    <lineage>
        <taxon>Bacteria</taxon>
        <taxon>Pseudomonadati</taxon>
        <taxon>Pseudomonadota</taxon>
        <taxon>Alphaproteobacteria</taxon>
        <taxon>Caulobacterales</taxon>
        <taxon>Caulobacteraceae</taxon>
        <taxon>Caulobacter</taxon>
    </lineage>
</organism>
<dbReference type="EMBL" id="CP000927">
    <property type="protein sequence ID" value="ABZ69647.1"/>
    <property type="molecule type" value="Genomic_DNA"/>
</dbReference>
<dbReference type="SMART" id="SM00342">
    <property type="entry name" value="HTH_ARAC"/>
    <property type="match status" value="1"/>
</dbReference>
<dbReference type="OrthoDB" id="9805730at2"/>
<evidence type="ECO:0000259" key="4">
    <source>
        <dbReference type="PROSITE" id="PS01124"/>
    </source>
</evidence>